<protein>
    <submittedName>
        <fullName evidence="1">Uncharacterized protein</fullName>
    </submittedName>
</protein>
<dbReference type="OrthoDB" id="2156961at2"/>
<dbReference type="RefSeq" id="WP_049665009.1">
    <property type="nucleotide sequence ID" value="NZ_LFXJ01000005.1"/>
</dbReference>
<comment type="caution">
    <text evidence="1">The sequence shown here is derived from an EMBL/GenBank/DDBJ whole genome shotgun (WGS) entry which is preliminary data.</text>
</comment>
<sequence>MNEYALYKGEQMVAVGTVYEIAEERGVKPKTIQFYGSGTYQRRSKSKVNNRLQLVKLED</sequence>
<dbReference type="PATRIC" id="fig|582475.4.peg.1026"/>
<organism evidence="1 2">
    <name type="scientific">Lysinibacillus xylanilyticus</name>
    <dbReference type="NCBI Taxonomy" id="582475"/>
    <lineage>
        <taxon>Bacteria</taxon>
        <taxon>Bacillati</taxon>
        <taxon>Bacillota</taxon>
        <taxon>Bacilli</taxon>
        <taxon>Bacillales</taxon>
        <taxon>Bacillaceae</taxon>
        <taxon>Lysinibacillus</taxon>
    </lineage>
</organism>
<gene>
    <name evidence="1" type="ORF">ACZ11_07575</name>
</gene>
<dbReference type="GeneID" id="96598128"/>
<dbReference type="Proteomes" id="UP000037326">
    <property type="component" value="Unassembled WGS sequence"/>
</dbReference>
<name>A0A0K9FD38_9BACI</name>
<proteinExistence type="predicted"/>
<reference evidence="2" key="1">
    <citation type="submission" date="2015-07" db="EMBL/GenBank/DDBJ databases">
        <authorList>
            <consortium name="Consortium for Microbial Forensics and Genomics (microFORGE)"/>
            <person name="Knight B.M."/>
            <person name="Roberts D.P."/>
            <person name="Lin D."/>
            <person name="Hari K."/>
            <person name="Fletcher J."/>
            <person name="Melcher U."/>
            <person name="Blagden T."/>
            <person name="Winegar R.A."/>
        </authorList>
    </citation>
    <scope>NUCLEOTIDE SEQUENCE [LARGE SCALE GENOMIC DNA]</scope>
    <source>
        <strain evidence="2">DSM 23493</strain>
    </source>
</reference>
<dbReference type="EMBL" id="LFXJ01000005">
    <property type="protein sequence ID" value="KMY32021.1"/>
    <property type="molecule type" value="Genomic_DNA"/>
</dbReference>
<dbReference type="AlphaFoldDB" id="A0A0K9FD38"/>
<accession>A0A0K9FD38</accession>
<evidence type="ECO:0000313" key="1">
    <source>
        <dbReference type="EMBL" id="KMY32021.1"/>
    </source>
</evidence>
<evidence type="ECO:0000313" key="2">
    <source>
        <dbReference type="Proteomes" id="UP000037326"/>
    </source>
</evidence>